<reference evidence="1" key="1">
    <citation type="submission" date="2021-03" db="EMBL/GenBank/DDBJ databases">
        <title>Fibrella sp. HMF5335 genome sequencing and assembly.</title>
        <authorList>
            <person name="Kang H."/>
            <person name="Kim H."/>
            <person name="Bae S."/>
            <person name="Joh K."/>
        </authorList>
    </citation>
    <scope>NUCLEOTIDE SEQUENCE</scope>
    <source>
        <strain evidence="1">HMF5335</strain>
    </source>
</reference>
<dbReference type="Gene3D" id="1.20.120.330">
    <property type="entry name" value="Nucleotidyltransferases domain 2"/>
    <property type="match status" value="1"/>
</dbReference>
<protein>
    <recommendedName>
        <fullName evidence="3">HEPN domain-containing protein</fullName>
    </recommendedName>
</protein>
<sequence length="226" mass="26024">MENRKLKTLSLSARQGQLVISYFINGYADYLGARTLLVNGLLLQGAVLANTSIEKYFKGMLTAVNVPVPRRHDISTKKYGNTIKSHYRRLYSLINWEFIKFTSEAYRTRYLDDLKAGYSIAIVRLKTLAELDFTICSIEESFRVGDTDKPNRYRADIASNELLLHNLNYYLLKHDKTHFIEQLDNVIQFGIIEPNISFQLNYLTKDVKNDGKFLYKGVSSSESDLL</sequence>
<dbReference type="RefSeq" id="WP_207366621.1">
    <property type="nucleotide sequence ID" value="NZ_JAFMYV010000012.1"/>
</dbReference>
<dbReference type="Proteomes" id="UP000664034">
    <property type="component" value="Unassembled WGS sequence"/>
</dbReference>
<evidence type="ECO:0000313" key="1">
    <source>
        <dbReference type="EMBL" id="MBO0939087.1"/>
    </source>
</evidence>
<proteinExistence type="predicted"/>
<name>A0A939GH67_9BACT</name>
<accession>A0A939GH67</accession>
<comment type="caution">
    <text evidence="1">The sequence shown here is derived from an EMBL/GenBank/DDBJ whole genome shotgun (WGS) entry which is preliminary data.</text>
</comment>
<evidence type="ECO:0000313" key="2">
    <source>
        <dbReference type="Proteomes" id="UP000664034"/>
    </source>
</evidence>
<evidence type="ECO:0008006" key="3">
    <source>
        <dbReference type="Google" id="ProtNLM"/>
    </source>
</evidence>
<gene>
    <name evidence="1" type="ORF">J2I47_21210</name>
</gene>
<dbReference type="EMBL" id="JAFMYV010000012">
    <property type="protein sequence ID" value="MBO0939087.1"/>
    <property type="molecule type" value="Genomic_DNA"/>
</dbReference>
<keyword evidence="2" id="KW-1185">Reference proteome</keyword>
<dbReference type="AlphaFoldDB" id="A0A939GH67"/>
<organism evidence="1 2">
    <name type="scientific">Fibrella rubiginis</name>
    <dbReference type="NCBI Taxonomy" id="2817060"/>
    <lineage>
        <taxon>Bacteria</taxon>
        <taxon>Pseudomonadati</taxon>
        <taxon>Bacteroidota</taxon>
        <taxon>Cytophagia</taxon>
        <taxon>Cytophagales</taxon>
        <taxon>Spirosomataceae</taxon>
        <taxon>Fibrella</taxon>
    </lineage>
</organism>